<dbReference type="Gene3D" id="1.10.10.10">
    <property type="entry name" value="Winged helix-like DNA-binding domain superfamily/Winged helix DNA-binding domain"/>
    <property type="match status" value="1"/>
</dbReference>
<dbReference type="AlphaFoldDB" id="A0A2V3DX19"/>
<sequence>MLEHVARGQTNAQIAAALGLRPKTVRNVVSSLLAKLRVDGRGQAMVRASDAGLGG</sequence>
<dbReference type="PANTHER" id="PTHR43214:SF43">
    <property type="entry name" value="TWO-COMPONENT RESPONSE REGULATOR"/>
    <property type="match status" value="1"/>
</dbReference>
<dbReference type="SUPFAM" id="SSF46894">
    <property type="entry name" value="C-terminal effector domain of the bipartite response regulators"/>
    <property type="match status" value="1"/>
</dbReference>
<dbReference type="InterPro" id="IPR036388">
    <property type="entry name" value="WH-like_DNA-bd_sf"/>
</dbReference>
<dbReference type="PROSITE" id="PS50043">
    <property type="entry name" value="HTH_LUXR_2"/>
    <property type="match status" value="1"/>
</dbReference>
<keyword evidence="1" id="KW-0238">DNA-binding</keyword>
<dbReference type="OrthoDB" id="4069167at2"/>
<name>A0A2V3DX19_9MICC</name>
<comment type="caution">
    <text evidence="3">The sequence shown here is derived from an EMBL/GenBank/DDBJ whole genome shotgun (WGS) entry which is preliminary data.</text>
</comment>
<accession>A0A2V3DX19</accession>
<organism evidence="3 4">
    <name type="scientific">Arthrobacter psychrochitiniphilus</name>
    <dbReference type="NCBI Taxonomy" id="291045"/>
    <lineage>
        <taxon>Bacteria</taxon>
        <taxon>Bacillati</taxon>
        <taxon>Actinomycetota</taxon>
        <taxon>Actinomycetes</taxon>
        <taxon>Micrococcales</taxon>
        <taxon>Micrococcaceae</taxon>
        <taxon>Arthrobacter</taxon>
    </lineage>
</organism>
<feature type="domain" description="HTH luxR-type" evidence="2">
    <location>
        <begin position="1"/>
        <end position="52"/>
    </location>
</feature>
<dbReference type="SMART" id="SM00421">
    <property type="entry name" value="HTH_LUXR"/>
    <property type="match status" value="1"/>
</dbReference>
<dbReference type="EMBL" id="QHLZ01000001">
    <property type="protein sequence ID" value="PXA69587.1"/>
    <property type="molecule type" value="Genomic_DNA"/>
</dbReference>
<evidence type="ECO:0000259" key="2">
    <source>
        <dbReference type="PROSITE" id="PS50043"/>
    </source>
</evidence>
<evidence type="ECO:0000313" key="4">
    <source>
        <dbReference type="Proteomes" id="UP000246303"/>
    </source>
</evidence>
<dbReference type="InterPro" id="IPR000792">
    <property type="entry name" value="Tscrpt_reg_LuxR_C"/>
</dbReference>
<dbReference type="PANTHER" id="PTHR43214">
    <property type="entry name" value="TWO-COMPONENT RESPONSE REGULATOR"/>
    <property type="match status" value="1"/>
</dbReference>
<gene>
    <name evidence="3" type="ORF">CVS29_03380</name>
</gene>
<protein>
    <recommendedName>
        <fullName evidence="2">HTH luxR-type domain-containing protein</fullName>
    </recommendedName>
</protein>
<reference evidence="3 4" key="1">
    <citation type="submission" date="2018-05" db="EMBL/GenBank/DDBJ databases">
        <title>Genetic diversity of glacier-inhabiting Cryobacterium bacteria in China and description of Cryobacterium mengkeensis sp. nov. and Arthrobacter glacialis sp. nov.</title>
        <authorList>
            <person name="Liu Q."/>
            <person name="Xin Y.-H."/>
        </authorList>
    </citation>
    <scope>NUCLEOTIDE SEQUENCE [LARGE SCALE GENOMIC DNA]</scope>
    <source>
        <strain evidence="3 4">GP3</strain>
    </source>
</reference>
<evidence type="ECO:0000256" key="1">
    <source>
        <dbReference type="ARBA" id="ARBA00023125"/>
    </source>
</evidence>
<dbReference type="InterPro" id="IPR016032">
    <property type="entry name" value="Sig_transdc_resp-reg_C-effctor"/>
</dbReference>
<keyword evidence="4" id="KW-1185">Reference proteome</keyword>
<dbReference type="GO" id="GO:0006355">
    <property type="term" value="P:regulation of DNA-templated transcription"/>
    <property type="evidence" value="ECO:0007669"/>
    <property type="project" value="InterPro"/>
</dbReference>
<dbReference type="PROSITE" id="PS00622">
    <property type="entry name" value="HTH_LUXR_1"/>
    <property type="match status" value="1"/>
</dbReference>
<dbReference type="Proteomes" id="UP000246303">
    <property type="component" value="Unassembled WGS sequence"/>
</dbReference>
<dbReference type="Pfam" id="PF00196">
    <property type="entry name" value="GerE"/>
    <property type="match status" value="1"/>
</dbReference>
<dbReference type="RefSeq" id="WP_110104872.1">
    <property type="nucleotide sequence ID" value="NZ_JACBZZ010000001.1"/>
</dbReference>
<dbReference type="InterPro" id="IPR039420">
    <property type="entry name" value="WalR-like"/>
</dbReference>
<proteinExistence type="predicted"/>
<evidence type="ECO:0000313" key="3">
    <source>
        <dbReference type="EMBL" id="PXA69587.1"/>
    </source>
</evidence>
<dbReference type="GO" id="GO:0003677">
    <property type="term" value="F:DNA binding"/>
    <property type="evidence" value="ECO:0007669"/>
    <property type="project" value="UniProtKB-KW"/>
</dbReference>